<dbReference type="EMBL" id="KQ460299">
    <property type="protein sequence ID" value="KPJ16145.1"/>
    <property type="molecule type" value="Genomic_DNA"/>
</dbReference>
<evidence type="ECO:0000256" key="12">
    <source>
        <dbReference type="ARBA" id="ARBA00045850"/>
    </source>
</evidence>
<sequence>MGSYQKGVANEVHMNQKSVSRCITEVTKALNEISNKWIQFPQTSTQRTKIKQGFYTKFNFPGVIGAIDCTHVAIVRPAADVLCFYNRKGFHSLNVQMVCDSDLRITNVNAKFGGASHNSHIWASSRLQSHMEALQLSGKSVWLLGDSGYPQRSYLMTPILNAEPGSRGENYTRVHVKARNCIERAFG</sequence>
<evidence type="ECO:0000256" key="6">
    <source>
        <dbReference type="ARBA" id="ARBA00022490"/>
    </source>
</evidence>
<dbReference type="GO" id="GO:0004518">
    <property type="term" value="F:nuclease activity"/>
    <property type="evidence" value="ECO:0007669"/>
    <property type="project" value="UniProtKB-KW"/>
</dbReference>
<comment type="cofactor">
    <cofactor evidence="1">
        <name>a divalent metal cation</name>
        <dbReference type="ChEBI" id="CHEBI:60240"/>
    </cofactor>
</comment>
<dbReference type="GO" id="GO:0005737">
    <property type="term" value="C:cytoplasm"/>
    <property type="evidence" value="ECO:0007669"/>
    <property type="project" value="UniProtKB-SubCell"/>
</dbReference>
<name>A0A0N0PDM1_PAPMA</name>
<evidence type="ECO:0000256" key="2">
    <source>
        <dbReference type="ARBA" id="ARBA00004123"/>
    </source>
</evidence>
<evidence type="ECO:0000256" key="7">
    <source>
        <dbReference type="ARBA" id="ARBA00022722"/>
    </source>
</evidence>
<evidence type="ECO:0000313" key="14">
    <source>
        <dbReference type="EMBL" id="KPJ16145.1"/>
    </source>
</evidence>
<proteinExistence type="inferred from homology"/>
<dbReference type="PANTHER" id="PTHR22930">
    <property type="match status" value="1"/>
</dbReference>
<dbReference type="Proteomes" id="UP000053240">
    <property type="component" value="Unassembled WGS sequence"/>
</dbReference>
<evidence type="ECO:0000313" key="15">
    <source>
        <dbReference type="Proteomes" id="UP000053240"/>
    </source>
</evidence>
<evidence type="ECO:0000256" key="8">
    <source>
        <dbReference type="ARBA" id="ARBA00022723"/>
    </source>
</evidence>
<keyword evidence="6" id="KW-0963">Cytoplasm</keyword>
<keyword evidence="8" id="KW-0479">Metal-binding</keyword>
<dbReference type="InterPro" id="IPR045249">
    <property type="entry name" value="HARBI1-like"/>
</dbReference>
<evidence type="ECO:0000256" key="10">
    <source>
        <dbReference type="ARBA" id="ARBA00023242"/>
    </source>
</evidence>
<dbReference type="InterPro" id="IPR026103">
    <property type="entry name" value="HARBI1_animal"/>
</dbReference>
<dbReference type="PRINTS" id="PR02086">
    <property type="entry name" value="PUTNUCHARBI1"/>
</dbReference>
<comment type="subcellular location">
    <subcellularLocation>
        <location evidence="3">Cytoplasm</location>
    </subcellularLocation>
    <subcellularLocation>
        <location evidence="2">Nucleus</location>
    </subcellularLocation>
</comment>
<dbReference type="InParanoid" id="A0A0N0PDM1"/>
<feature type="domain" description="DDE Tnp4" evidence="13">
    <location>
        <begin position="67"/>
        <end position="187"/>
    </location>
</feature>
<dbReference type="GO" id="GO:0016787">
    <property type="term" value="F:hydrolase activity"/>
    <property type="evidence" value="ECO:0007669"/>
    <property type="project" value="UniProtKB-KW"/>
</dbReference>
<keyword evidence="9" id="KW-0378">Hydrolase</keyword>
<keyword evidence="15" id="KW-1185">Reference proteome</keyword>
<comment type="function">
    <text evidence="12">Transposase-derived protein that may have nuclease activity. Does not have transposase activity.</text>
</comment>
<protein>
    <recommendedName>
        <fullName evidence="5">Putative nuclease HARBI1</fullName>
    </recommendedName>
    <alternativeName>
        <fullName evidence="11">Harbinger transposase-derived nuclease</fullName>
    </alternativeName>
</protein>
<organism evidence="14 15">
    <name type="scientific">Papilio machaon</name>
    <name type="common">Old World swallowtail butterfly</name>
    <dbReference type="NCBI Taxonomy" id="76193"/>
    <lineage>
        <taxon>Eukaryota</taxon>
        <taxon>Metazoa</taxon>
        <taxon>Ecdysozoa</taxon>
        <taxon>Arthropoda</taxon>
        <taxon>Hexapoda</taxon>
        <taxon>Insecta</taxon>
        <taxon>Pterygota</taxon>
        <taxon>Neoptera</taxon>
        <taxon>Endopterygota</taxon>
        <taxon>Lepidoptera</taxon>
        <taxon>Glossata</taxon>
        <taxon>Ditrysia</taxon>
        <taxon>Papilionoidea</taxon>
        <taxon>Papilionidae</taxon>
        <taxon>Papilioninae</taxon>
        <taxon>Papilio</taxon>
    </lineage>
</organism>
<reference evidence="14 15" key="1">
    <citation type="journal article" date="2015" name="Nat. Commun.">
        <title>Outbred genome sequencing and CRISPR/Cas9 gene editing in butterflies.</title>
        <authorList>
            <person name="Li X."/>
            <person name="Fan D."/>
            <person name="Zhang W."/>
            <person name="Liu G."/>
            <person name="Zhang L."/>
            <person name="Zhao L."/>
            <person name="Fang X."/>
            <person name="Chen L."/>
            <person name="Dong Y."/>
            <person name="Chen Y."/>
            <person name="Ding Y."/>
            <person name="Zhao R."/>
            <person name="Feng M."/>
            <person name="Zhu Y."/>
            <person name="Feng Y."/>
            <person name="Jiang X."/>
            <person name="Zhu D."/>
            <person name="Xiang H."/>
            <person name="Feng X."/>
            <person name="Li S."/>
            <person name="Wang J."/>
            <person name="Zhang G."/>
            <person name="Kronforst M.R."/>
            <person name="Wang W."/>
        </authorList>
    </citation>
    <scope>NUCLEOTIDE SEQUENCE [LARGE SCALE GENOMIC DNA]</scope>
    <source>
        <strain evidence="14">Ya'a_city_454_Pm</strain>
        <tissue evidence="14">Whole body</tissue>
    </source>
</reference>
<dbReference type="InterPro" id="IPR027806">
    <property type="entry name" value="HARBI1_dom"/>
</dbReference>
<dbReference type="Pfam" id="PF13359">
    <property type="entry name" value="DDE_Tnp_4"/>
    <property type="match status" value="1"/>
</dbReference>
<evidence type="ECO:0000256" key="11">
    <source>
        <dbReference type="ARBA" id="ARBA00030126"/>
    </source>
</evidence>
<keyword evidence="7" id="KW-0540">Nuclease</keyword>
<evidence type="ECO:0000256" key="9">
    <source>
        <dbReference type="ARBA" id="ARBA00022801"/>
    </source>
</evidence>
<dbReference type="PANTHER" id="PTHR22930:SF289">
    <property type="entry name" value="DDE TNP4 DOMAIN-CONTAINING PROTEIN-RELATED"/>
    <property type="match status" value="1"/>
</dbReference>
<comment type="similarity">
    <text evidence="4">Belongs to the HARBI1 family.</text>
</comment>
<accession>A0A0N0PDM1</accession>
<evidence type="ECO:0000256" key="3">
    <source>
        <dbReference type="ARBA" id="ARBA00004496"/>
    </source>
</evidence>
<dbReference type="AlphaFoldDB" id="A0A0N0PDM1"/>
<dbReference type="GO" id="GO:0005634">
    <property type="term" value="C:nucleus"/>
    <property type="evidence" value="ECO:0007669"/>
    <property type="project" value="UniProtKB-SubCell"/>
</dbReference>
<evidence type="ECO:0000256" key="5">
    <source>
        <dbReference type="ARBA" id="ARBA00015519"/>
    </source>
</evidence>
<keyword evidence="10" id="KW-0539">Nucleus</keyword>
<gene>
    <name evidence="14" type="ORF">RR48_01742</name>
</gene>
<evidence type="ECO:0000259" key="13">
    <source>
        <dbReference type="Pfam" id="PF13359"/>
    </source>
</evidence>
<dbReference type="GO" id="GO:0046872">
    <property type="term" value="F:metal ion binding"/>
    <property type="evidence" value="ECO:0007669"/>
    <property type="project" value="UniProtKB-KW"/>
</dbReference>
<evidence type="ECO:0000256" key="4">
    <source>
        <dbReference type="ARBA" id="ARBA00006958"/>
    </source>
</evidence>
<evidence type="ECO:0000256" key="1">
    <source>
        <dbReference type="ARBA" id="ARBA00001968"/>
    </source>
</evidence>